<comment type="subcellular location">
    <subcellularLocation>
        <location evidence="1">Nucleus</location>
    </subcellularLocation>
</comment>
<dbReference type="SUPFAM" id="SSF47459">
    <property type="entry name" value="HLH, helix-loop-helix DNA-binding domain"/>
    <property type="match status" value="1"/>
</dbReference>
<reference evidence="8" key="1">
    <citation type="journal article" date="2016" name="Nat. Commun.">
        <title>The channel catfish genome sequence provides insights into the evolution of scale formation in teleosts.</title>
        <authorList>
            <person name="Liu Z."/>
            <person name="Liu S."/>
            <person name="Yao J."/>
            <person name="Bao L."/>
            <person name="Zhang J."/>
            <person name="Li Y."/>
            <person name="Jiang C."/>
            <person name="Sun L."/>
            <person name="Wang R."/>
            <person name="Zhang Y."/>
            <person name="Zhou T."/>
            <person name="Zeng Q."/>
            <person name="Fu Q."/>
            <person name="Gao S."/>
            <person name="Li N."/>
            <person name="Koren S."/>
            <person name="Jiang Y."/>
            <person name="Zimin A."/>
            <person name="Xu P."/>
            <person name="Phillippy A.M."/>
            <person name="Geng X."/>
            <person name="Song L."/>
            <person name="Sun F."/>
            <person name="Li C."/>
            <person name="Wang X."/>
            <person name="Chen A."/>
            <person name="Jin Y."/>
            <person name="Yuan Z."/>
            <person name="Yang Y."/>
            <person name="Tan S."/>
            <person name="Peatman E."/>
            <person name="Lu J."/>
            <person name="Qin Z."/>
            <person name="Dunham R."/>
            <person name="Li Z."/>
            <person name="Sonstegard T."/>
            <person name="Feng J."/>
            <person name="Danzmann R.G."/>
            <person name="Schroeder S."/>
            <person name="Scheffler B."/>
            <person name="Duke M.V."/>
            <person name="Ballard L."/>
            <person name="Kucuktas H."/>
            <person name="Kaltenboeck L."/>
            <person name="Liu H."/>
            <person name="Armbruster J."/>
            <person name="Xie Y."/>
            <person name="Kirby M.L."/>
            <person name="Tian Y."/>
            <person name="Flanagan M.E."/>
            <person name="Mu W."/>
            <person name="Waldbieser G.C."/>
        </authorList>
    </citation>
    <scope>NUCLEOTIDE SEQUENCE [LARGE SCALE GENOMIC DNA]</scope>
    <source>
        <strain evidence="8">SDA103</strain>
    </source>
</reference>
<dbReference type="OrthoDB" id="6085656at2759"/>
<dbReference type="AlphaFoldDB" id="A0A2D0PI44"/>
<dbReference type="InterPro" id="IPR036638">
    <property type="entry name" value="HLH_DNA-bd_sf"/>
</dbReference>
<dbReference type="GO" id="GO:0005634">
    <property type="term" value="C:nucleus"/>
    <property type="evidence" value="ECO:0007669"/>
    <property type="project" value="UniProtKB-SubCell"/>
</dbReference>
<sequence>MAPSTRAPTREKNETPRLRKPAVEKLRRDRINTGIERLKLLLKDELNPKRKLEKADILETAVAYLKKSKGLARASPDQSYADGFARCLEETARFLTVHNRVEKGKHIAMSSLGHAIHPKATGSISVRVNAVKSTPERTGAVWRPW</sequence>
<gene>
    <name evidence="9" type="primary">LOC108254746</name>
</gene>
<evidence type="ECO:0000256" key="6">
    <source>
        <dbReference type="SAM" id="MobiDB-lite"/>
    </source>
</evidence>
<keyword evidence="4" id="KW-0804">Transcription</keyword>
<accession>A0A2D0PI44</accession>
<dbReference type="Gene3D" id="4.10.280.10">
    <property type="entry name" value="Helix-loop-helix DNA-binding domain"/>
    <property type="match status" value="1"/>
</dbReference>
<dbReference type="STRING" id="7998.ENSIPUP00000009129"/>
<evidence type="ECO:0000256" key="4">
    <source>
        <dbReference type="ARBA" id="ARBA00023163"/>
    </source>
</evidence>
<dbReference type="GeneID" id="108254746"/>
<dbReference type="InterPro" id="IPR011598">
    <property type="entry name" value="bHLH_dom"/>
</dbReference>
<dbReference type="Pfam" id="PF00010">
    <property type="entry name" value="HLH"/>
    <property type="match status" value="1"/>
</dbReference>
<feature type="compositionally biased region" description="Basic and acidic residues" evidence="6">
    <location>
        <begin position="8"/>
        <end position="25"/>
    </location>
</feature>
<keyword evidence="5" id="KW-0539">Nucleus</keyword>
<evidence type="ECO:0000313" key="9">
    <source>
        <dbReference type="RefSeq" id="XP_017305509.1"/>
    </source>
</evidence>
<dbReference type="RefSeq" id="XP_017305509.1">
    <property type="nucleotide sequence ID" value="XM_017450020.3"/>
</dbReference>
<dbReference type="InterPro" id="IPR050370">
    <property type="entry name" value="HES_HEY"/>
</dbReference>
<dbReference type="PANTHER" id="PTHR10985">
    <property type="entry name" value="BASIC HELIX-LOOP-HELIX TRANSCRIPTION FACTOR, HES-RELATED"/>
    <property type="match status" value="1"/>
</dbReference>
<dbReference type="GO" id="GO:0046983">
    <property type="term" value="F:protein dimerization activity"/>
    <property type="evidence" value="ECO:0007669"/>
    <property type="project" value="InterPro"/>
</dbReference>
<evidence type="ECO:0000256" key="1">
    <source>
        <dbReference type="ARBA" id="ARBA00004123"/>
    </source>
</evidence>
<dbReference type="SMART" id="SM00353">
    <property type="entry name" value="HLH"/>
    <property type="match status" value="1"/>
</dbReference>
<dbReference type="KEGG" id="ipu:108254746"/>
<evidence type="ECO:0000259" key="7">
    <source>
        <dbReference type="PROSITE" id="PS50888"/>
    </source>
</evidence>
<dbReference type="PROSITE" id="PS50888">
    <property type="entry name" value="BHLH"/>
    <property type="match status" value="1"/>
</dbReference>
<keyword evidence="8" id="KW-1185">Reference proteome</keyword>
<evidence type="ECO:0000256" key="2">
    <source>
        <dbReference type="ARBA" id="ARBA00022491"/>
    </source>
</evidence>
<feature type="domain" description="BHLH" evidence="7">
    <location>
        <begin position="15"/>
        <end position="68"/>
    </location>
</feature>
<dbReference type="Proteomes" id="UP000221080">
    <property type="component" value="Chromosome 21"/>
</dbReference>
<feature type="region of interest" description="Disordered" evidence="6">
    <location>
        <begin position="1"/>
        <end position="25"/>
    </location>
</feature>
<keyword evidence="2" id="KW-0678">Repressor</keyword>
<evidence type="ECO:0000256" key="5">
    <source>
        <dbReference type="ARBA" id="ARBA00023242"/>
    </source>
</evidence>
<organism evidence="8 9">
    <name type="scientific">Ictalurus punctatus</name>
    <name type="common">Channel catfish</name>
    <name type="synonym">Silurus punctatus</name>
    <dbReference type="NCBI Taxonomy" id="7998"/>
    <lineage>
        <taxon>Eukaryota</taxon>
        <taxon>Metazoa</taxon>
        <taxon>Chordata</taxon>
        <taxon>Craniata</taxon>
        <taxon>Vertebrata</taxon>
        <taxon>Euteleostomi</taxon>
        <taxon>Actinopterygii</taxon>
        <taxon>Neopterygii</taxon>
        <taxon>Teleostei</taxon>
        <taxon>Ostariophysi</taxon>
        <taxon>Siluriformes</taxon>
        <taxon>Ictaluridae</taxon>
        <taxon>Ictalurus</taxon>
    </lineage>
</organism>
<dbReference type="OMA" id="NTWPSAD"/>
<keyword evidence="3" id="KW-0805">Transcription regulation</keyword>
<evidence type="ECO:0000313" key="8">
    <source>
        <dbReference type="Proteomes" id="UP000221080"/>
    </source>
</evidence>
<name>A0A2D0PI44_ICTPU</name>
<reference evidence="9" key="2">
    <citation type="submission" date="2025-08" db="UniProtKB">
        <authorList>
            <consortium name="RefSeq"/>
        </authorList>
    </citation>
    <scope>IDENTIFICATION</scope>
    <source>
        <tissue evidence="9">Blood</tissue>
    </source>
</reference>
<protein>
    <submittedName>
        <fullName evidence="9">Transcription factor HES-5</fullName>
    </submittedName>
</protein>
<evidence type="ECO:0000256" key="3">
    <source>
        <dbReference type="ARBA" id="ARBA00023015"/>
    </source>
</evidence>
<proteinExistence type="predicted"/>